<organism evidence="1">
    <name type="scientific">Anguilla anguilla</name>
    <name type="common">European freshwater eel</name>
    <name type="synonym">Muraena anguilla</name>
    <dbReference type="NCBI Taxonomy" id="7936"/>
    <lineage>
        <taxon>Eukaryota</taxon>
        <taxon>Metazoa</taxon>
        <taxon>Chordata</taxon>
        <taxon>Craniata</taxon>
        <taxon>Vertebrata</taxon>
        <taxon>Euteleostomi</taxon>
        <taxon>Actinopterygii</taxon>
        <taxon>Neopterygii</taxon>
        <taxon>Teleostei</taxon>
        <taxon>Anguilliformes</taxon>
        <taxon>Anguillidae</taxon>
        <taxon>Anguilla</taxon>
    </lineage>
</organism>
<reference evidence="1" key="2">
    <citation type="journal article" date="2015" name="Fish Shellfish Immunol.">
        <title>Early steps in the European eel (Anguilla anguilla)-Vibrio vulnificus interaction in the gills: Role of the RtxA13 toxin.</title>
        <authorList>
            <person name="Callol A."/>
            <person name="Pajuelo D."/>
            <person name="Ebbesson L."/>
            <person name="Teles M."/>
            <person name="MacKenzie S."/>
            <person name="Amaro C."/>
        </authorList>
    </citation>
    <scope>NUCLEOTIDE SEQUENCE</scope>
</reference>
<name>A0A0E9RIH9_ANGAN</name>
<sequence length="23" mass="2409">MGARAMLKTTVGSWVLVVASLMS</sequence>
<proteinExistence type="predicted"/>
<reference evidence="1" key="1">
    <citation type="submission" date="2014-11" db="EMBL/GenBank/DDBJ databases">
        <authorList>
            <person name="Amaro Gonzalez C."/>
        </authorList>
    </citation>
    <scope>NUCLEOTIDE SEQUENCE</scope>
</reference>
<dbReference type="AlphaFoldDB" id="A0A0E9RIH9"/>
<protein>
    <submittedName>
        <fullName evidence="1">Uncharacterized protein</fullName>
    </submittedName>
</protein>
<accession>A0A0E9RIH9</accession>
<evidence type="ECO:0000313" key="1">
    <source>
        <dbReference type="EMBL" id="JAH28148.1"/>
    </source>
</evidence>
<dbReference type="EMBL" id="GBXM01080429">
    <property type="protein sequence ID" value="JAH28148.1"/>
    <property type="molecule type" value="Transcribed_RNA"/>
</dbReference>